<dbReference type="InterPro" id="IPR027838">
    <property type="entry name" value="DUF4585"/>
</dbReference>
<dbReference type="InterPro" id="IPR028564">
    <property type="entry name" value="MT_TRM10-typ"/>
</dbReference>
<feature type="region of interest" description="Disordered" evidence="10">
    <location>
        <begin position="1438"/>
        <end position="1462"/>
    </location>
</feature>
<evidence type="ECO:0000256" key="7">
    <source>
        <dbReference type="ARBA" id="ARBA00032540"/>
    </source>
</evidence>
<feature type="region of interest" description="Disordered" evidence="10">
    <location>
        <begin position="680"/>
        <end position="755"/>
    </location>
</feature>
<gene>
    <name evidence="12" type="ORF">DAT39_003169</name>
</gene>
<evidence type="ECO:0000256" key="8">
    <source>
        <dbReference type="ARBA" id="ARBA00045240"/>
    </source>
</evidence>
<organism evidence="12 13">
    <name type="scientific">Clarias magur</name>
    <name type="common">Asian catfish</name>
    <name type="synonym">Macropteronotus magur</name>
    <dbReference type="NCBI Taxonomy" id="1594786"/>
    <lineage>
        <taxon>Eukaryota</taxon>
        <taxon>Metazoa</taxon>
        <taxon>Chordata</taxon>
        <taxon>Craniata</taxon>
        <taxon>Vertebrata</taxon>
        <taxon>Euteleostomi</taxon>
        <taxon>Actinopterygii</taxon>
        <taxon>Neopterygii</taxon>
        <taxon>Teleostei</taxon>
        <taxon>Ostariophysi</taxon>
        <taxon>Siluriformes</taxon>
        <taxon>Clariidae</taxon>
        <taxon>Clarias</taxon>
    </lineage>
</organism>
<evidence type="ECO:0000256" key="4">
    <source>
        <dbReference type="ARBA" id="ARBA00022679"/>
    </source>
</evidence>
<evidence type="ECO:0000256" key="2">
    <source>
        <dbReference type="ARBA" id="ARBA00014673"/>
    </source>
</evidence>
<dbReference type="Proteomes" id="UP000727407">
    <property type="component" value="Unassembled WGS sequence"/>
</dbReference>
<feature type="region of interest" description="Disordered" evidence="10">
    <location>
        <begin position="501"/>
        <end position="545"/>
    </location>
</feature>
<dbReference type="PANTHER" id="PTHR33775">
    <property type="entry name" value="CARDIAC-ENRICHED FHL2-INTERACTING PROTEIN-RELATED"/>
    <property type="match status" value="1"/>
</dbReference>
<dbReference type="GO" id="GO:0052905">
    <property type="term" value="F:tRNA (guanosine(9)-N1)-methyltransferase activity"/>
    <property type="evidence" value="ECO:0007669"/>
    <property type="project" value="UniProtKB-EC"/>
</dbReference>
<feature type="compositionally biased region" description="Polar residues" evidence="10">
    <location>
        <begin position="232"/>
        <end position="251"/>
    </location>
</feature>
<dbReference type="FunFam" id="3.40.1280.30:FF:000001">
    <property type="entry name" value="tRNA methyltransferase 10 homolog A"/>
    <property type="match status" value="1"/>
</dbReference>
<feature type="compositionally biased region" description="Acidic residues" evidence="10">
    <location>
        <begin position="683"/>
        <end position="693"/>
    </location>
</feature>
<dbReference type="PROSITE" id="PS51675">
    <property type="entry name" value="SAM_MT_TRM10"/>
    <property type="match status" value="1"/>
</dbReference>
<feature type="compositionally biased region" description="Basic and acidic residues" evidence="10">
    <location>
        <begin position="570"/>
        <end position="596"/>
    </location>
</feature>
<feature type="region of interest" description="Disordered" evidence="10">
    <location>
        <begin position="1477"/>
        <end position="1514"/>
    </location>
</feature>
<comment type="catalytic activity">
    <reaction evidence="9">
        <text>guanosine(9) in tRNA + S-adenosyl-L-methionine = N(1)-methylguanosine(9) in tRNA + S-adenosyl-L-homocysteine + H(+)</text>
        <dbReference type="Rhea" id="RHEA:43156"/>
        <dbReference type="Rhea" id="RHEA-COMP:10367"/>
        <dbReference type="Rhea" id="RHEA-COMP:10368"/>
        <dbReference type="ChEBI" id="CHEBI:15378"/>
        <dbReference type="ChEBI" id="CHEBI:57856"/>
        <dbReference type="ChEBI" id="CHEBI:59789"/>
        <dbReference type="ChEBI" id="CHEBI:73542"/>
        <dbReference type="ChEBI" id="CHEBI:74269"/>
        <dbReference type="EC" id="2.1.1.221"/>
    </reaction>
</comment>
<feature type="region of interest" description="Disordered" evidence="10">
    <location>
        <begin position="1019"/>
        <end position="1101"/>
    </location>
</feature>
<keyword evidence="5" id="KW-0949">S-adenosyl-L-methionine</keyword>
<dbReference type="CDD" id="cd18101">
    <property type="entry name" value="Trm10euk_A"/>
    <property type="match status" value="1"/>
</dbReference>
<keyword evidence="3" id="KW-0489">Methyltransferase</keyword>
<feature type="compositionally biased region" description="Acidic residues" evidence="10">
    <location>
        <begin position="1699"/>
        <end position="1714"/>
    </location>
</feature>
<keyword evidence="4" id="KW-0808">Transferase</keyword>
<feature type="region of interest" description="Disordered" evidence="10">
    <location>
        <begin position="1696"/>
        <end position="1721"/>
    </location>
</feature>
<feature type="compositionally biased region" description="Polar residues" evidence="10">
    <location>
        <begin position="923"/>
        <end position="934"/>
    </location>
</feature>
<feature type="compositionally biased region" description="Basic and acidic residues" evidence="10">
    <location>
        <begin position="1489"/>
        <end position="1514"/>
    </location>
</feature>
<proteinExistence type="predicted"/>
<accession>A0A8J4U899</accession>
<feature type="region of interest" description="Disordered" evidence="10">
    <location>
        <begin position="913"/>
        <end position="974"/>
    </location>
</feature>
<evidence type="ECO:0000256" key="5">
    <source>
        <dbReference type="ARBA" id="ARBA00022691"/>
    </source>
</evidence>
<comment type="function">
    <text evidence="8">S-adenosyl-L-methionine-dependent guanine N(1)-methyltransferase that catalyzes the formation of N(1)-methylguanine at position 9 (m1G9) in tRNAs. Probably not able to catalyze formation of N(1)-methyladenine at position 9 (m1A9) in tRNAs.</text>
</comment>
<feature type="compositionally biased region" description="Polar residues" evidence="10">
    <location>
        <begin position="1089"/>
        <end position="1101"/>
    </location>
</feature>
<evidence type="ECO:0000256" key="1">
    <source>
        <dbReference type="ARBA" id="ARBA00012797"/>
    </source>
</evidence>
<evidence type="ECO:0000259" key="11">
    <source>
        <dbReference type="PROSITE" id="PS51675"/>
    </source>
</evidence>
<dbReference type="EMBL" id="QNUK01000025">
    <property type="protein sequence ID" value="KAF5907114.1"/>
    <property type="molecule type" value="Genomic_DNA"/>
</dbReference>
<evidence type="ECO:0000256" key="10">
    <source>
        <dbReference type="SAM" id="MobiDB-lite"/>
    </source>
</evidence>
<feature type="compositionally biased region" description="Basic and acidic residues" evidence="10">
    <location>
        <begin position="1058"/>
        <end position="1067"/>
    </location>
</feature>
<reference evidence="12" key="1">
    <citation type="submission" date="2020-07" db="EMBL/GenBank/DDBJ databases">
        <title>Clarias magur genome sequencing, assembly and annotation.</title>
        <authorList>
            <person name="Kushwaha B."/>
            <person name="Kumar R."/>
            <person name="Das P."/>
            <person name="Joshi C.G."/>
            <person name="Kumar D."/>
            <person name="Nagpure N.S."/>
            <person name="Pandey M."/>
            <person name="Agarwal S."/>
            <person name="Srivastava S."/>
            <person name="Singh M."/>
            <person name="Sahoo L."/>
            <person name="Jayasankar P."/>
            <person name="Meher P.K."/>
            <person name="Koringa P.G."/>
            <person name="Iquebal M.A."/>
            <person name="Das S.P."/>
            <person name="Bit A."/>
            <person name="Patnaik S."/>
            <person name="Patel N."/>
            <person name="Shah T.M."/>
            <person name="Hinsu A."/>
            <person name="Jena J.K."/>
        </authorList>
    </citation>
    <scope>NUCLEOTIDE SEQUENCE</scope>
    <source>
        <strain evidence="12">CIFAMagur01</strain>
        <tissue evidence="12">Testis</tissue>
    </source>
</reference>
<comment type="caution">
    <text evidence="12">The sequence shown here is derived from an EMBL/GenBank/DDBJ whole genome shotgun (WGS) entry which is preliminary data.</text>
</comment>
<feature type="region of interest" description="Disordered" evidence="10">
    <location>
        <begin position="1197"/>
        <end position="1222"/>
    </location>
</feature>
<dbReference type="OrthoDB" id="8945866at2759"/>
<evidence type="ECO:0000256" key="6">
    <source>
        <dbReference type="ARBA" id="ARBA00029801"/>
    </source>
</evidence>
<feature type="region of interest" description="Disordered" evidence="10">
    <location>
        <begin position="221"/>
        <end position="306"/>
    </location>
</feature>
<sequence length="1733" mass="191331">MAASEKTLIYGGDTHCALASKVLRAVAAPMDSDYVDLNELLDLKLLGGTKVSFTGQKDPLQCVRLPSAEHLPSLTRKCVNLECWENGRTGGATETRTVVSSQGPRISRENVVGCPEVLEAERTPDNLGKVTKVLNDGDLQRSDLYLSESDDEVSLVIPEYCVHGFDDDEPHYITTHEIQLSELDHDVDCDLETSTWDVEDDHQVYSFVDYASVDSEEPAGVHVESNEEEAKSTTVTCSQAENDPSDTTRSATLGEKASECQGKSTGHIHLSIKATSRAINKPSNVQEKDGGHHHHNHHHRAGPTADTSSCVFKDAKGGKCLIALPGRLHFGRKFKSKDVTGYSSGTSSAVSELDDADKEVRNLTARAFKSLAYPYLDAINFSTSSESSASERSKGLNSWSALVDLKYGNVNVSKGGGHNIVAHQNTASNFQMAKRRESKGITGLTLASRRAPPVEIFALNGNLVNPQNASSKKIELMGKIGQGPSGVIRLTETLNFRCNVKAGPPANERRVKSARTAGGSRSADEVTNPRQKAHSKPPCNSEEAMEDVHKKSIFASSILKNVISKKMQFEQERKMERGEIREPGGHEHEAPRDKAAHTALHRQSSKHSETGSDFSIVCLDELGDFVDSGSCECERHEETLIQGSETNLESQNCAAFDAKKGAADASRGALIRSQNSAFRSWGEEELEQDEQASETDPTNGKLTKMSHLFVPSIQVVSGERAREKPEPSAQRDREESSTDTLCVPDAAQKPAKSPEIKISLRSVRDNKSDPFSIAKLLTPGTGCSAGGLTKPGDEPKYQALSAALKGDSSDRIPHFTVRDVRDKAKLQAPIHQVRDVRKLVKSSYHFVSLDNNSTDMEHKTSKQNTYRNPTSLHPIVIKCHSVNTNSNVKQSETISDSSNNTLVEEIQKADDLHPQEPHIDGSDTGSAQTSQTTDPAHLANIKQEGTHELKTETKTTTKRQDKISDPGEKKPDSKMAALEKLQAAVKTMEQLYVFDKNEWKRKSQPQPLTDSHVLSLLTTEHHGDNEPDQGNTGSSSGNMRRDSLSNPDKMITAGQQSTRKEEKETFKLSHTPIINDKRKDAKTLMQPGGASNNPTSSVSHNQKSVTMRSVKAPQTHISASTSVSSIAVKNPKSQKLPIFLNISPSKLVREKTEKLSSNAGKSNKSGFTPVQFTSSVDSENYITIPVKPYATDAQRSHMAKNLEDNHQPSKRSSTVIETRSPDTPTATIYHHPLPVTMHAAQPQVICFSPTVQPSPVPTDHFQSTQRKMLLDPTTGNYYLVDTPVQPATRRLYDPETGQYVDVPMPQHPPMTPVPVPISPLALSPGGYGPTYMFYPGYVASTVIPARTIHSQLSMQSEVEAGEKSHTGQQGDGAYMESPYYMHSGKHLQLNTEAQHVTTGRVANSKVPVISITSQQGPRIIAPPSFDAGISIMSSDAVSDSRADVNEQEVQAEGTETLSKRQRKKLLKQQLWEEQRDLRKQKRKERKQQRKLEKQTQSEERTDFPDRKRVRKEAEPSPLRLVIDCSFDNLMMLKDVKKLHKQIQRCYAENRRAAHPVNFYITSHNGQLKQYMDEINKGWVNWKDVHVKSEHFHEVLSKEDLVYLTSDSPNTLQELDETKAYVIGGLVDHNHHKGISFKRATELGIAHAQLPLGTFVKMNSRKVLAVNHVFEIMLAYLDKRDWQEAFFTVLPQRKGAVPLDQEDKEEQDENEEDSDACAPGTQNISTLVCADLSA</sequence>
<feature type="compositionally biased region" description="Basic residues" evidence="10">
    <location>
        <begin position="1478"/>
        <end position="1488"/>
    </location>
</feature>
<feature type="domain" description="SAM-dependent MTase TRM10-type" evidence="11">
    <location>
        <begin position="1506"/>
        <end position="1696"/>
    </location>
</feature>
<keyword evidence="13" id="KW-1185">Reference proteome</keyword>
<feature type="region of interest" description="Disordered" evidence="10">
    <location>
        <begin position="1355"/>
        <end position="1374"/>
    </location>
</feature>
<dbReference type="InterPro" id="IPR038459">
    <property type="entry name" value="MT_TRM10-typ_sf"/>
</dbReference>
<dbReference type="Pfam" id="PF15232">
    <property type="entry name" value="DUF4585"/>
    <property type="match status" value="1"/>
</dbReference>
<evidence type="ECO:0000313" key="13">
    <source>
        <dbReference type="Proteomes" id="UP000727407"/>
    </source>
</evidence>
<feature type="compositionally biased region" description="Basic residues" evidence="10">
    <location>
        <begin position="291"/>
        <end position="301"/>
    </location>
</feature>
<dbReference type="Gene3D" id="3.40.1280.30">
    <property type="match status" value="1"/>
</dbReference>
<name>A0A8J4U899_CLAMG</name>
<feature type="compositionally biased region" description="Polar residues" evidence="10">
    <location>
        <begin position="273"/>
        <end position="285"/>
    </location>
</feature>
<feature type="compositionally biased region" description="Polar residues" evidence="10">
    <location>
        <begin position="1028"/>
        <end position="1038"/>
    </location>
</feature>
<feature type="compositionally biased region" description="Polar residues" evidence="10">
    <location>
        <begin position="1210"/>
        <end position="1222"/>
    </location>
</feature>
<dbReference type="GO" id="GO:0032259">
    <property type="term" value="P:methylation"/>
    <property type="evidence" value="ECO:0007669"/>
    <property type="project" value="UniProtKB-KW"/>
</dbReference>
<protein>
    <recommendedName>
        <fullName evidence="2">tRNA methyltransferase 10 homolog A</fullName>
        <ecNumber evidence="1">2.1.1.221</ecNumber>
    </recommendedName>
    <alternativeName>
        <fullName evidence="6">RNA (guanine-9-)-methyltransferase domain-containing protein 2</fullName>
    </alternativeName>
    <alternativeName>
        <fullName evidence="7">tRNA (guanine(9)-N(1))-methyltransferase TRMT10A</fullName>
    </alternativeName>
</protein>
<feature type="region of interest" description="Disordered" evidence="10">
    <location>
        <begin position="570"/>
        <end position="610"/>
    </location>
</feature>
<dbReference type="PANTHER" id="PTHR33775:SF4">
    <property type="entry name" value="CHROMOSOME 4 OPEN READING FRAME 54"/>
    <property type="match status" value="1"/>
</dbReference>
<feature type="compositionally biased region" description="Basic and acidic residues" evidence="10">
    <location>
        <begin position="719"/>
        <end position="736"/>
    </location>
</feature>
<evidence type="ECO:0000256" key="3">
    <source>
        <dbReference type="ARBA" id="ARBA00022603"/>
    </source>
</evidence>
<feature type="compositionally biased region" description="Basic and acidic residues" evidence="10">
    <location>
        <begin position="944"/>
        <end position="973"/>
    </location>
</feature>
<dbReference type="EC" id="2.1.1.221" evidence="1"/>
<dbReference type="InterPro" id="IPR052303">
    <property type="entry name" value="CEFIP"/>
</dbReference>
<evidence type="ECO:0000313" key="12">
    <source>
        <dbReference type="EMBL" id="KAF5907114.1"/>
    </source>
</evidence>
<evidence type="ECO:0000256" key="9">
    <source>
        <dbReference type="ARBA" id="ARBA00048434"/>
    </source>
</evidence>